<feature type="compositionally biased region" description="Basic and acidic residues" evidence="1">
    <location>
        <begin position="62"/>
        <end position="75"/>
    </location>
</feature>
<accession>A0A0S4KIW9</accession>
<evidence type="ECO:0000256" key="1">
    <source>
        <dbReference type="SAM" id="MobiDB-lite"/>
    </source>
</evidence>
<gene>
    <name evidence="3" type="ORF">BSAL_85060</name>
</gene>
<dbReference type="SUPFAM" id="SSF51206">
    <property type="entry name" value="cAMP-binding domain-like"/>
    <property type="match status" value="1"/>
</dbReference>
<feature type="non-terminal residue" evidence="3">
    <location>
        <position position="561"/>
    </location>
</feature>
<reference evidence="4" key="1">
    <citation type="submission" date="2015-09" db="EMBL/GenBank/DDBJ databases">
        <authorList>
            <consortium name="Pathogen Informatics"/>
        </authorList>
    </citation>
    <scope>NUCLEOTIDE SEQUENCE [LARGE SCALE GENOMIC DNA]</scope>
    <source>
        <strain evidence="4">Lake Konstanz</strain>
    </source>
</reference>
<feature type="compositionally biased region" description="Low complexity" evidence="1">
    <location>
        <begin position="281"/>
        <end position="304"/>
    </location>
</feature>
<feature type="compositionally biased region" description="Polar residues" evidence="1">
    <location>
        <begin position="46"/>
        <end position="57"/>
    </location>
</feature>
<dbReference type="InterPro" id="IPR014710">
    <property type="entry name" value="RmlC-like_jellyroll"/>
</dbReference>
<dbReference type="AlphaFoldDB" id="A0A0S4KIW9"/>
<dbReference type="CDD" id="cd00038">
    <property type="entry name" value="CAP_ED"/>
    <property type="match status" value="1"/>
</dbReference>
<dbReference type="VEuPathDB" id="TriTrypDB:BSAL_85060"/>
<dbReference type="PROSITE" id="PS50042">
    <property type="entry name" value="CNMP_BINDING_3"/>
    <property type="match status" value="1"/>
</dbReference>
<dbReference type="EMBL" id="CYKH01000991">
    <property type="protein sequence ID" value="CUI14329.1"/>
    <property type="molecule type" value="Genomic_DNA"/>
</dbReference>
<feature type="compositionally biased region" description="Polar residues" evidence="1">
    <location>
        <begin position="107"/>
        <end position="143"/>
    </location>
</feature>
<feature type="compositionally biased region" description="Acidic residues" evidence="1">
    <location>
        <begin position="221"/>
        <end position="235"/>
    </location>
</feature>
<dbReference type="InterPro" id="IPR018490">
    <property type="entry name" value="cNMP-bd_dom_sf"/>
</dbReference>
<feature type="compositionally biased region" description="Basic and acidic residues" evidence="1">
    <location>
        <begin position="354"/>
        <end position="364"/>
    </location>
</feature>
<sequence length="561" mass="61756">IPIKRQIFPPARLKAPSGGDFTTTASRPLPPSTSPTRVAPPFNRQIAPSSSAGTTGSPLFHSHSEEHHKTSPLEHHHSRSPYRSNNGGDPVQTLHSVARDDEPKLSEPTNRQLSTSVPSSQNPPLSPTQRRNSFTSTSLSSIAARSPMKRVGTQQFGPPSDLTDAGPPPPRSPQLQGAVLPVFPAQQLPSDEQGDLLQSLDLDDGHTRQIPPTTDQKTNDSDEQDFSDDDDDEDAPANTEQNPTPRVVIRLEPSNDNDNKPERTAHRKSIMVHLPLSPSNFFSSGHDDSSSSSFQSPHSSTAPSAVKFSNRKQSTAALSPQQQYHRSSIAPATSYSPSTAASSLARTPQQQRAIEQHRQRQAEHYEKLDASHARRALAQERREFHLDQRNLQLMATWAAMATLASRTRKFIQETRKLLAQKEKTTQRGGQYVFPIVMVALRRGLRRIRTRHLLASQHYEKPTLSTLNSDKILGLFPDAVLRSAAHSMKIRYVFPNEAIIFIGCEDDEAYVLASGTADVMMGATKVFTMQPGMVFGTIGMISGEPRSASIFARGEGCMVWVM</sequence>
<feature type="region of interest" description="Disordered" evidence="1">
    <location>
        <begin position="281"/>
        <end position="364"/>
    </location>
</feature>
<keyword evidence="4" id="KW-1185">Reference proteome</keyword>
<dbReference type="InterPro" id="IPR000595">
    <property type="entry name" value="cNMP-bd_dom"/>
</dbReference>
<protein>
    <submittedName>
        <fullName evidence="3">Cyclic nucleotide-binding protein, putative</fullName>
    </submittedName>
</protein>
<dbReference type="Proteomes" id="UP000051952">
    <property type="component" value="Unassembled WGS sequence"/>
</dbReference>
<feature type="compositionally biased region" description="Low complexity" evidence="1">
    <location>
        <begin position="327"/>
        <end position="345"/>
    </location>
</feature>
<feature type="non-terminal residue" evidence="3">
    <location>
        <position position="1"/>
    </location>
</feature>
<organism evidence="3 4">
    <name type="scientific">Bodo saltans</name>
    <name type="common">Flagellated protozoan</name>
    <dbReference type="NCBI Taxonomy" id="75058"/>
    <lineage>
        <taxon>Eukaryota</taxon>
        <taxon>Discoba</taxon>
        <taxon>Euglenozoa</taxon>
        <taxon>Kinetoplastea</taxon>
        <taxon>Metakinetoplastina</taxon>
        <taxon>Eubodonida</taxon>
        <taxon>Bodonidae</taxon>
        <taxon>Bodo</taxon>
    </lineage>
</organism>
<evidence type="ECO:0000313" key="3">
    <source>
        <dbReference type="EMBL" id="CUI14329.1"/>
    </source>
</evidence>
<feature type="compositionally biased region" description="Polar residues" evidence="1">
    <location>
        <begin position="311"/>
        <end position="326"/>
    </location>
</feature>
<name>A0A0S4KIW9_BODSA</name>
<feature type="domain" description="Cyclic nucleotide-binding" evidence="2">
    <location>
        <begin position="471"/>
        <end position="561"/>
    </location>
</feature>
<feature type="region of interest" description="Disordered" evidence="1">
    <location>
        <begin position="1"/>
        <end position="263"/>
    </location>
</feature>
<dbReference type="Gene3D" id="2.60.120.10">
    <property type="entry name" value="Jelly Rolls"/>
    <property type="match status" value="1"/>
</dbReference>
<evidence type="ECO:0000313" key="4">
    <source>
        <dbReference type="Proteomes" id="UP000051952"/>
    </source>
</evidence>
<evidence type="ECO:0000259" key="2">
    <source>
        <dbReference type="PROSITE" id="PS50042"/>
    </source>
</evidence>
<proteinExistence type="predicted"/>
<dbReference type="Pfam" id="PF00027">
    <property type="entry name" value="cNMP_binding"/>
    <property type="match status" value="1"/>
</dbReference>